<evidence type="ECO:0000313" key="2">
    <source>
        <dbReference type="EMBL" id="OWA54419.1"/>
    </source>
</evidence>
<dbReference type="Proteomes" id="UP000192578">
    <property type="component" value="Unassembled WGS sequence"/>
</dbReference>
<comment type="caution">
    <text evidence="2">The sequence shown here is derived from an EMBL/GenBank/DDBJ whole genome shotgun (WGS) entry which is preliminary data.</text>
</comment>
<evidence type="ECO:0008006" key="4">
    <source>
        <dbReference type="Google" id="ProtNLM"/>
    </source>
</evidence>
<name>A0A9X6NJJ8_HYPEX</name>
<keyword evidence="3" id="KW-1185">Reference proteome</keyword>
<feature type="transmembrane region" description="Helical" evidence="1">
    <location>
        <begin position="73"/>
        <end position="91"/>
    </location>
</feature>
<organism evidence="2 3">
    <name type="scientific">Hypsibius exemplaris</name>
    <name type="common">Freshwater tardigrade</name>
    <dbReference type="NCBI Taxonomy" id="2072580"/>
    <lineage>
        <taxon>Eukaryota</taxon>
        <taxon>Metazoa</taxon>
        <taxon>Ecdysozoa</taxon>
        <taxon>Tardigrada</taxon>
        <taxon>Eutardigrada</taxon>
        <taxon>Parachela</taxon>
        <taxon>Hypsibioidea</taxon>
        <taxon>Hypsibiidae</taxon>
        <taxon>Hypsibius</taxon>
    </lineage>
</organism>
<sequence>MESRFMSHLATGWDTLLITSNDYTENIADRAIFFSFVTSSPFTSAPQIIQYALFKKLNWTKTFLLYDTSSVLYQFYSLLLLSRMPALYGVLLTRHKFTSTSVNVSQQLQPILRDWILRSRGV</sequence>
<evidence type="ECO:0000256" key="1">
    <source>
        <dbReference type="SAM" id="Phobius"/>
    </source>
</evidence>
<keyword evidence="1" id="KW-0472">Membrane</keyword>
<accession>A0A9X6NJJ8</accession>
<dbReference type="EMBL" id="MTYJ01000404">
    <property type="protein sequence ID" value="OWA54419.1"/>
    <property type="molecule type" value="Genomic_DNA"/>
</dbReference>
<keyword evidence="1" id="KW-1133">Transmembrane helix</keyword>
<gene>
    <name evidence="2" type="ORF">BV898_18823</name>
</gene>
<reference evidence="3" key="1">
    <citation type="submission" date="2017-01" db="EMBL/GenBank/DDBJ databases">
        <title>Comparative genomics of anhydrobiosis in the tardigrade Hypsibius dujardini.</title>
        <authorList>
            <person name="Yoshida Y."/>
            <person name="Koutsovoulos G."/>
            <person name="Laetsch D."/>
            <person name="Stevens L."/>
            <person name="Kumar S."/>
            <person name="Horikawa D."/>
            <person name="Ishino K."/>
            <person name="Komine S."/>
            <person name="Tomita M."/>
            <person name="Blaxter M."/>
            <person name="Arakawa K."/>
        </authorList>
    </citation>
    <scope>NUCLEOTIDE SEQUENCE [LARGE SCALE GENOMIC DNA]</scope>
    <source>
        <strain evidence="3">Z151</strain>
    </source>
</reference>
<dbReference type="AlphaFoldDB" id="A0A9X6NJJ8"/>
<protein>
    <recommendedName>
        <fullName evidence="4">Receptor ligand binding region domain-containing protein</fullName>
    </recommendedName>
</protein>
<evidence type="ECO:0000313" key="3">
    <source>
        <dbReference type="Proteomes" id="UP000192578"/>
    </source>
</evidence>
<feature type="transmembrane region" description="Helical" evidence="1">
    <location>
        <begin position="31"/>
        <end position="53"/>
    </location>
</feature>
<keyword evidence="1" id="KW-0812">Transmembrane</keyword>
<proteinExistence type="predicted"/>